<name>A0A9P5UAA8_9AGAR</name>
<reference evidence="2" key="1">
    <citation type="submission" date="2020-11" db="EMBL/GenBank/DDBJ databases">
        <authorList>
            <consortium name="DOE Joint Genome Institute"/>
            <person name="Ahrendt S."/>
            <person name="Riley R."/>
            <person name="Andreopoulos W."/>
            <person name="Labutti K."/>
            <person name="Pangilinan J."/>
            <person name="Ruiz-Duenas F.J."/>
            <person name="Barrasa J.M."/>
            <person name="Sanchez-Garcia M."/>
            <person name="Camarero S."/>
            <person name="Miyauchi S."/>
            <person name="Serrano A."/>
            <person name="Linde D."/>
            <person name="Babiker R."/>
            <person name="Drula E."/>
            <person name="Ayuso-Fernandez I."/>
            <person name="Pacheco R."/>
            <person name="Padilla G."/>
            <person name="Ferreira P."/>
            <person name="Barriuso J."/>
            <person name="Kellner H."/>
            <person name="Castanera R."/>
            <person name="Alfaro M."/>
            <person name="Ramirez L."/>
            <person name="Pisabarro A.G."/>
            <person name="Kuo A."/>
            <person name="Tritt A."/>
            <person name="Lipzen A."/>
            <person name="He G."/>
            <person name="Yan M."/>
            <person name="Ng V."/>
            <person name="Cullen D."/>
            <person name="Martin F."/>
            <person name="Rosso M.-N."/>
            <person name="Henrissat B."/>
            <person name="Hibbett D."/>
            <person name="Martinez A.T."/>
            <person name="Grigoriev I.V."/>
        </authorList>
    </citation>
    <scope>NUCLEOTIDE SEQUENCE</scope>
    <source>
        <strain evidence="2">AH 40177</strain>
    </source>
</reference>
<accession>A0A9P5UAA8</accession>
<keyword evidence="3" id="KW-1185">Reference proteome</keyword>
<dbReference type="AlphaFoldDB" id="A0A9P5UAA8"/>
<gene>
    <name evidence="2" type="ORF">BDP27DRAFT_1323131</name>
</gene>
<keyword evidence="1" id="KW-0472">Membrane</keyword>
<dbReference type="Proteomes" id="UP000772434">
    <property type="component" value="Unassembled WGS sequence"/>
</dbReference>
<evidence type="ECO:0008006" key="4">
    <source>
        <dbReference type="Google" id="ProtNLM"/>
    </source>
</evidence>
<dbReference type="PANTHER" id="PTHR36050">
    <property type="entry name" value="O-FUCOSYLTRANSFERASE 30"/>
    <property type="match status" value="1"/>
</dbReference>
<dbReference type="EMBL" id="JADNRY010000037">
    <property type="protein sequence ID" value="KAF9070863.1"/>
    <property type="molecule type" value="Genomic_DNA"/>
</dbReference>
<feature type="transmembrane region" description="Helical" evidence="1">
    <location>
        <begin position="12"/>
        <end position="37"/>
    </location>
</feature>
<evidence type="ECO:0000256" key="1">
    <source>
        <dbReference type="SAM" id="Phobius"/>
    </source>
</evidence>
<sequence length="469" mass="53103">MHHLIVLVVYNPLLQIATICISPFLFYFLCSLLWLVLDPPTISTSLVIEVDPLIAPCLRMSSPHEKYLSYLPHSGFHNQRIALENALTLSRILNRTLLIPPIRLGRPLRYVNYNSLYSFVALSGKNNLTHCSKTALDVPLPSECLDYFGYTFLPWEWLFDFFAIIHDNQQAIFRWNLTDAWISECLNISSSDVRVLKDSSRYHFRFSDDPSNKRKSKFSEDLQISTLTSFPETLLQFGTLFGSSRLYLSEPTHYHIRSQIRENMIITNPYLLRVADLVAKSLGDSYLGVHVRLGDGQFQVDDGARARSVWSSLVQDKLGLSTEEARVLEQNSIVLPDEPLDGSQEPLRDILGSRLQCRGGDHTQAHLLPLNTPLFIATDAKDPTTNPHLALFFNTFPCAFHLGDFAEHLTILNQLENHLDGVKLKSFLLPFLDAMIVGKAAVAVGTPGSTFSTYVTDVLWPKYYNLKIT</sequence>
<dbReference type="PANTHER" id="PTHR36050:SF1">
    <property type="entry name" value="O-FUCOSYLTRANSFERASE 30"/>
    <property type="match status" value="1"/>
</dbReference>
<comment type="caution">
    <text evidence="2">The sequence shown here is derived from an EMBL/GenBank/DDBJ whole genome shotgun (WGS) entry which is preliminary data.</text>
</comment>
<organism evidence="2 3">
    <name type="scientific">Rhodocollybia butyracea</name>
    <dbReference type="NCBI Taxonomy" id="206335"/>
    <lineage>
        <taxon>Eukaryota</taxon>
        <taxon>Fungi</taxon>
        <taxon>Dikarya</taxon>
        <taxon>Basidiomycota</taxon>
        <taxon>Agaricomycotina</taxon>
        <taxon>Agaricomycetes</taxon>
        <taxon>Agaricomycetidae</taxon>
        <taxon>Agaricales</taxon>
        <taxon>Marasmiineae</taxon>
        <taxon>Omphalotaceae</taxon>
        <taxon>Rhodocollybia</taxon>
    </lineage>
</organism>
<evidence type="ECO:0000313" key="2">
    <source>
        <dbReference type="EMBL" id="KAF9070863.1"/>
    </source>
</evidence>
<dbReference type="OrthoDB" id="1882547at2759"/>
<keyword evidence="1" id="KW-0812">Transmembrane</keyword>
<protein>
    <recommendedName>
        <fullName evidence="4">O-fucosyltransferase family protein</fullName>
    </recommendedName>
</protein>
<evidence type="ECO:0000313" key="3">
    <source>
        <dbReference type="Proteomes" id="UP000772434"/>
    </source>
</evidence>
<proteinExistence type="predicted"/>
<keyword evidence="1" id="KW-1133">Transmembrane helix</keyword>